<reference evidence="9" key="1">
    <citation type="submission" date="2014-09" db="EMBL/GenBank/DDBJ databases">
        <authorList>
            <person name="Aslett A.Martin."/>
        </authorList>
    </citation>
    <scope>NUCLEOTIDE SEQUENCE</scope>
    <source>
        <strain evidence="9">ED321 Heterogonic</strain>
    </source>
</reference>
<evidence type="ECO:0000259" key="8">
    <source>
        <dbReference type="Pfam" id="PF24419"/>
    </source>
</evidence>
<dbReference type="PANTHER" id="PTHR12755:SF3">
    <property type="entry name" value="POLYNUCLEOTIDE 5'-HYDROXYL-KINASE NOL9"/>
    <property type="match status" value="1"/>
</dbReference>
<dbReference type="GO" id="GO:0051731">
    <property type="term" value="F:polynucleotide 5'-hydroxyl-kinase activity"/>
    <property type="evidence" value="ECO:0007669"/>
    <property type="project" value="InterPro"/>
</dbReference>
<dbReference type="OrthoDB" id="2405412at2759"/>
<dbReference type="WormBase" id="SRAE_0000036100">
    <property type="protein sequence ID" value="SRP08020"/>
    <property type="gene ID" value="WBGene00256104"/>
</dbReference>
<dbReference type="Pfam" id="PF24419">
    <property type="entry name" value="Cupin_NOL9"/>
    <property type="match status" value="1"/>
</dbReference>
<dbReference type="InterPro" id="IPR057573">
    <property type="entry name" value="NOL9_N"/>
</dbReference>
<evidence type="ECO:0000313" key="11">
    <source>
        <dbReference type="WBParaSite" id="SRAE_0000036100.1"/>
    </source>
</evidence>
<evidence type="ECO:0000256" key="1">
    <source>
        <dbReference type="ARBA" id="ARBA00011003"/>
    </source>
</evidence>
<keyword evidence="2" id="KW-0808">Transferase</keyword>
<reference evidence="11" key="3">
    <citation type="submission" date="2020-12" db="UniProtKB">
        <authorList>
            <consortium name="WormBaseParasite"/>
        </authorList>
    </citation>
    <scope>IDENTIFICATION</scope>
</reference>
<evidence type="ECO:0000313" key="9">
    <source>
        <dbReference type="EMBL" id="CEF61234.1"/>
    </source>
</evidence>
<feature type="domain" description="Clp1 P-loop" evidence="7">
    <location>
        <begin position="194"/>
        <end position="349"/>
    </location>
</feature>
<evidence type="ECO:0000256" key="6">
    <source>
        <dbReference type="ARBA" id="ARBA00071212"/>
    </source>
</evidence>
<accession>A0A090L1B2</accession>
<dbReference type="Gene3D" id="3.40.50.300">
    <property type="entry name" value="P-loop containing nucleotide triphosphate hydrolases"/>
    <property type="match status" value="1"/>
</dbReference>
<evidence type="ECO:0000256" key="2">
    <source>
        <dbReference type="ARBA" id="ARBA00022679"/>
    </source>
</evidence>
<evidence type="ECO:0000259" key="7">
    <source>
        <dbReference type="Pfam" id="PF16575"/>
    </source>
</evidence>
<proteinExistence type="inferred from homology"/>
<protein>
    <recommendedName>
        <fullName evidence="6">Polynucleotide 5'-hydroxyl-kinase NOL9</fullName>
    </recommendedName>
</protein>
<dbReference type="GO" id="GO:0000448">
    <property type="term" value="P:cleavage in ITS2 between 5.8S rRNA and LSU-rRNA of tricistronic rRNA transcript (SSU-rRNA, 5.8S rRNA, LSU-rRNA)"/>
    <property type="evidence" value="ECO:0007669"/>
    <property type="project" value="TreeGrafter"/>
</dbReference>
<sequence length="602" mass="69130">MSEIKSNIIFSNDKKRVLLTINKNHHIAIAGCSNIACLYGEVFIHGFRINSKNSSTQKTYPIASYSTSVFHTIIVNRGSEFENEEDIDQVKESLLPYFPDIKEKLSFHTKFTALVYLLDKSDSTIKLLRHFYPQIMSNFQQNISMKIFNNVYLLENEHHAPTSLIYSLQIEKDILTRINEDDPTNELFTVISIGGKNSGKSTVNRFIANAVLSKNKHKILWLDLDIGQPEFTIPGFMSLIEIKEPILTPPPFHMKTEGGKILFVGKYEIDSLHRRYITILQDLYRKIKTSYITKDSKCILIVNTMGYIKDKGKELMDEIIGIISPQLYILCTGNENFEYTNIYINKKNTVMIEANANKFVNMNQFNLNKSRIIDNGRVARRLRVIGYFSTLFKTFPLVPYSPNPARWPVYVVKMNKFFIYNEPDLPLLEECRLKETLEVTMVALCSFNENNDSGFNQINFEEPDLPIPIAIRFKGVAMKLSYRLTNLDTYGVGIITNVDMVNKTFSICTPVEKDILKNKVQILARGRGLHVPPVFLNCQVNDSYDGYRSLKSINKEWLVCNQTTARGHDSMIKFKSNKDDSKSKKQKIDEKSLIIIDGENKS</sequence>
<gene>
    <name evidence="9 11 12" type="ORF">SRAE_0000036100</name>
</gene>
<dbReference type="AlphaFoldDB" id="A0A090L1B2"/>
<dbReference type="CTD" id="36373602"/>
<evidence type="ECO:0000313" key="10">
    <source>
        <dbReference type="Proteomes" id="UP000035682"/>
    </source>
</evidence>
<dbReference type="GO" id="GO:0005524">
    <property type="term" value="F:ATP binding"/>
    <property type="evidence" value="ECO:0007669"/>
    <property type="project" value="UniProtKB-KW"/>
</dbReference>
<dbReference type="PANTHER" id="PTHR12755">
    <property type="entry name" value="CLEAVAGE/POLYADENYLATION FACTOR IA SUBUNIT CLP1P"/>
    <property type="match status" value="1"/>
</dbReference>
<dbReference type="InterPro" id="IPR032319">
    <property type="entry name" value="CLP1_P"/>
</dbReference>
<dbReference type="InterPro" id="IPR027417">
    <property type="entry name" value="P-loop_NTPase"/>
</dbReference>
<keyword evidence="4 9" id="KW-0418">Kinase</keyword>
<dbReference type="GO" id="GO:0005634">
    <property type="term" value="C:nucleus"/>
    <property type="evidence" value="ECO:0007669"/>
    <property type="project" value="TreeGrafter"/>
</dbReference>
<dbReference type="Pfam" id="PF16575">
    <property type="entry name" value="CLP1_P"/>
    <property type="match status" value="1"/>
</dbReference>
<reference evidence="10" key="2">
    <citation type="submission" date="2014-09" db="EMBL/GenBank/DDBJ databases">
        <authorList>
            <person name="Martin A.A."/>
        </authorList>
    </citation>
    <scope>NUCLEOTIDE SEQUENCE</scope>
    <source>
        <strain evidence="10">ED321</strain>
    </source>
</reference>
<dbReference type="Proteomes" id="UP000035682">
    <property type="component" value="Unplaced"/>
</dbReference>
<dbReference type="EMBL" id="LN609406">
    <property type="protein sequence ID" value="CEF61234.1"/>
    <property type="molecule type" value="Genomic_DNA"/>
</dbReference>
<evidence type="ECO:0000256" key="5">
    <source>
        <dbReference type="ARBA" id="ARBA00022840"/>
    </source>
</evidence>
<dbReference type="RefSeq" id="XP_024500443.1">
    <property type="nucleotide sequence ID" value="XM_024646241.1"/>
</dbReference>
<comment type="similarity">
    <text evidence="1">Belongs to the Clp1 family. NOL9/GRC3 subfamily.</text>
</comment>
<dbReference type="GeneID" id="36373602"/>
<dbReference type="InterPro" id="IPR045116">
    <property type="entry name" value="Clp1/Grc3"/>
</dbReference>
<evidence type="ECO:0000256" key="4">
    <source>
        <dbReference type="ARBA" id="ARBA00022777"/>
    </source>
</evidence>
<name>A0A090L1B2_STRRB</name>
<keyword evidence="10" id="KW-1185">Reference proteome</keyword>
<keyword evidence="5" id="KW-0067">ATP-binding</keyword>
<dbReference type="WBParaSite" id="SRAE_0000036100.1">
    <property type="protein sequence ID" value="SRAE_0000036100.1"/>
    <property type="gene ID" value="WBGene00256104"/>
</dbReference>
<organism evidence="9">
    <name type="scientific">Strongyloides ratti</name>
    <name type="common">Parasitic roundworm</name>
    <dbReference type="NCBI Taxonomy" id="34506"/>
    <lineage>
        <taxon>Eukaryota</taxon>
        <taxon>Metazoa</taxon>
        <taxon>Ecdysozoa</taxon>
        <taxon>Nematoda</taxon>
        <taxon>Chromadorea</taxon>
        <taxon>Rhabditida</taxon>
        <taxon>Tylenchina</taxon>
        <taxon>Panagrolaimomorpha</taxon>
        <taxon>Strongyloidoidea</taxon>
        <taxon>Strongyloididae</taxon>
        <taxon>Strongyloides</taxon>
    </lineage>
</organism>
<feature type="domain" description="NOL9 N-terminal" evidence="8">
    <location>
        <begin position="9"/>
        <end position="163"/>
    </location>
</feature>
<keyword evidence="3" id="KW-0547">Nucleotide-binding</keyword>
<evidence type="ECO:0000313" key="12">
    <source>
        <dbReference type="WormBase" id="SRAE_0000036100"/>
    </source>
</evidence>
<evidence type="ECO:0000256" key="3">
    <source>
        <dbReference type="ARBA" id="ARBA00022741"/>
    </source>
</evidence>